<name>A0ABV4UE54_9RHOO</name>
<dbReference type="Proteomes" id="UP001574673">
    <property type="component" value="Unassembled WGS sequence"/>
</dbReference>
<sequence>MPDQALDREVFPDKAAWLNENDLRDSADAESLCQALEKFTLPAGMPANPSHAGYTGISWEALRKTHPHLFAAVPVYVGDADCRAMTRLIEAVERVVALPGWRARALADAPVTAQHVSSTACVFLGYDFHLGKDGPQLIEINTNAGGGLLGARLLRAQTVGRQNERVDGVFPGRLEEAAAVETAFLAMFREEWRLARGAAPLTRIAIVDDSPERQFLYPEFLLFKALFTAAGIETVIADPQELSLRAGCLWRDELRIDLVYNRLTDFALDEPAHAVLRDAWLRDAAVVTPHPYAHALYADKRNLVALSDADWLRSISASAADVAVLQANVPPARRVRPDDADAFWESRRNWFFKPAAGYAGRAAYRGDKLTRRVFSQIMNAAYVAQTLAPPAERRIQIDGLARNLKFDLRNFVYRGRVQLVLARLYQGQTTNFRTPGGGFTATVVV</sequence>
<evidence type="ECO:0000313" key="1">
    <source>
        <dbReference type="EMBL" id="MFA9949335.1"/>
    </source>
</evidence>
<protein>
    <recommendedName>
        <fullName evidence="3">Circularly permuted ATPgrasp domain-containing protein</fullName>
    </recommendedName>
</protein>
<dbReference type="RefSeq" id="WP_418890473.1">
    <property type="nucleotide sequence ID" value="NZ_JBEUWX010000002.1"/>
</dbReference>
<accession>A0ABV4UE54</accession>
<organism evidence="1 2">
    <name type="scientific">Dentiradicibacter hellwigii</name>
    <dbReference type="NCBI Taxonomy" id="3149053"/>
    <lineage>
        <taxon>Bacteria</taxon>
        <taxon>Pseudomonadati</taxon>
        <taxon>Pseudomonadota</taxon>
        <taxon>Betaproteobacteria</taxon>
        <taxon>Rhodocyclales</taxon>
        <taxon>Rhodocyclaceae</taxon>
        <taxon>Dentiradicibacter</taxon>
    </lineage>
</organism>
<comment type="caution">
    <text evidence="1">The sequence shown here is derived from an EMBL/GenBank/DDBJ whole genome shotgun (WGS) entry which is preliminary data.</text>
</comment>
<reference evidence="2" key="1">
    <citation type="submission" date="2024-06" db="EMBL/GenBank/DDBJ databases">
        <title>Radixoralia hellwigii gen. nov., sp nov., isolated from a root canal in the human oral cavity.</title>
        <authorList>
            <person name="Bartsch S."/>
            <person name="Wittmer A."/>
            <person name="Schulz A.-K."/>
            <person name="Neumann-Schaal M."/>
            <person name="Wolf J."/>
            <person name="Gronow S."/>
            <person name="Tennert C."/>
            <person name="Haecker G."/>
            <person name="Cieplik F."/>
            <person name="Al-Ahmad A."/>
        </authorList>
    </citation>
    <scope>NUCLEOTIDE SEQUENCE [LARGE SCALE GENOMIC DNA]</scope>
    <source>
        <strain evidence="2">Wk13</strain>
    </source>
</reference>
<dbReference type="SUPFAM" id="SSF56059">
    <property type="entry name" value="Glutathione synthetase ATP-binding domain-like"/>
    <property type="match status" value="1"/>
</dbReference>
<evidence type="ECO:0000313" key="2">
    <source>
        <dbReference type="Proteomes" id="UP001574673"/>
    </source>
</evidence>
<keyword evidence="2" id="KW-1185">Reference proteome</keyword>
<gene>
    <name evidence="1" type="ORF">ABCS64_03165</name>
</gene>
<proteinExistence type="predicted"/>
<evidence type="ECO:0008006" key="3">
    <source>
        <dbReference type="Google" id="ProtNLM"/>
    </source>
</evidence>
<dbReference type="EMBL" id="JBEUWX010000002">
    <property type="protein sequence ID" value="MFA9949335.1"/>
    <property type="molecule type" value="Genomic_DNA"/>
</dbReference>